<feature type="region of interest" description="Disordered" evidence="5">
    <location>
        <begin position="1"/>
        <end position="55"/>
    </location>
</feature>
<dbReference type="InterPro" id="IPR059023">
    <property type="entry name" value="RNA_hel_CTD"/>
</dbReference>
<reference evidence="8" key="1">
    <citation type="submission" date="2021-02" db="EMBL/GenBank/DDBJ databases">
        <title>First Annotated Genome of the Yellow-green Alga Tribonema minus.</title>
        <authorList>
            <person name="Mahan K.M."/>
        </authorList>
    </citation>
    <scope>NUCLEOTIDE SEQUENCE</scope>
    <source>
        <strain evidence="8">UTEX B ZZ1240</strain>
    </source>
</reference>
<dbReference type="InterPro" id="IPR001650">
    <property type="entry name" value="Helicase_C-like"/>
</dbReference>
<evidence type="ECO:0000259" key="6">
    <source>
        <dbReference type="PROSITE" id="PS51192"/>
    </source>
</evidence>
<dbReference type="SMART" id="SM00847">
    <property type="entry name" value="HA2"/>
    <property type="match status" value="1"/>
</dbReference>
<evidence type="ECO:0000256" key="4">
    <source>
        <dbReference type="ARBA" id="ARBA00022840"/>
    </source>
</evidence>
<dbReference type="Pfam" id="PF26026">
    <property type="entry name" value="RNA_hel_CTD"/>
    <property type="match status" value="1"/>
</dbReference>
<feature type="region of interest" description="Disordered" evidence="5">
    <location>
        <begin position="139"/>
        <end position="180"/>
    </location>
</feature>
<dbReference type="InterPro" id="IPR048333">
    <property type="entry name" value="HA2_WH"/>
</dbReference>
<dbReference type="FunFam" id="1.20.120.1080:FF:000002">
    <property type="entry name" value="Putative ATP-dependent RNA helicase DHX36"/>
    <property type="match status" value="1"/>
</dbReference>
<evidence type="ECO:0000256" key="3">
    <source>
        <dbReference type="ARBA" id="ARBA00022806"/>
    </source>
</evidence>
<dbReference type="PROSITE" id="PS51194">
    <property type="entry name" value="HELICASE_CTER"/>
    <property type="match status" value="1"/>
</dbReference>
<dbReference type="CDD" id="cd17917">
    <property type="entry name" value="DEXHc_RHA-like"/>
    <property type="match status" value="1"/>
</dbReference>
<keyword evidence="3" id="KW-0347">Helicase</keyword>
<dbReference type="Gene3D" id="3.40.50.300">
    <property type="entry name" value="P-loop containing nucleotide triphosphate hydrolases"/>
    <property type="match status" value="3"/>
</dbReference>
<dbReference type="SUPFAM" id="SSF52540">
    <property type="entry name" value="P-loop containing nucleoside triphosphate hydrolases"/>
    <property type="match status" value="2"/>
</dbReference>
<dbReference type="GO" id="GO:0005524">
    <property type="term" value="F:ATP binding"/>
    <property type="evidence" value="ECO:0007669"/>
    <property type="project" value="UniProtKB-KW"/>
</dbReference>
<dbReference type="InterPro" id="IPR011709">
    <property type="entry name" value="DEAD-box_helicase_OB_fold"/>
</dbReference>
<dbReference type="GO" id="GO:0003723">
    <property type="term" value="F:RNA binding"/>
    <property type="evidence" value="ECO:0007669"/>
    <property type="project" value="TreeGrafter"/>
</dbReference>
<keyword evidence="2 8" id="KW-0378">Hydrolase</keyword>
<evidence type="ECO:0000313" key="9">
    <source>
        <dbReference type="Proteomes" id="UP000664859"/>
    </source>
</evidence>
<dbReference type="GO" id="GO:0016787">
    <property type="term" value="F:hydrolase activity"/>
    <property type="evidence" value="ECO:0007669"/>
    <property type="project" value="UniProtKB-KW"/>
</dbReference>
<dbReference type="Pfam" id="PF04408">
    <property type="entry name" value="WHD_HA2"/>
    <property type="match status" value="1"/>
</dbReference>
<dbReference type="Pfam" id="PF21010">
    <property type="entry name" value="HA2_C"/>
    <property type="match status" value="1"/>
</dbReference>
<feature type="compositionally biased region" description="Gly residues" evidence="5">
    <location>
        <begin position="407"/>
        <end position="427"/>
    </location>
</feature>
<feature type="domain" description="Helicase ATP-binding" evidence="6">
    <location>
        <begin position="279"/>
        <end position="374"/>
    </location>
</feature>
<name>A0A835Z4K1_9STRA</name>
<evidence type="ECO:0000256" key="2">
    <source>
        <dbReference type="ARBA" id="ARBA00022801"/>
    </source>
</evidence>
<dbReference type="PROSITE" id="PS51192">
    <property type="entry name" value="HELICASE_ATP_BIND_1"/>
    <property type="match status" value="1"/>
</dbReference>
<feature type="compositionally biased region" description="Low complexity" evidence="5">
    <location>
        <begin position="20"/>
        <end position="49"/>
    </location>
</feature>
<dbReference type="Gene3D" id="1.20.120.1080">
    <property type="match status" value="1"/>
</dbReference>
<feature type="compositionally biased region" description="Low complexity" evidence="5">
    <location>
        <begin position="156"/>
        <end position="173"/>
    </location>
</feature>
<organism evidence="8 9">
    <name type="scientific">Tribonema minus</name>
    <dbReference type="NCBI Taxonomy" id="303371"/>
    <lineage>
        <taxon>Eukaryota</taxon>
        <taxon>Sar</taxon>
        <taxon>Stramenopiles</taxon>
        <taxon>Ochrophyta</taxon>
        <taxon>PX clade</taxon>
        <taxon>Xanthophyceae</taxon>
        <taxon>Tribonematales</taxon>
        <taxon>Tribonemataceae</taxon>
        <taxon>Tribonema</taxon>
    </lineage>
</organism>
<dbReference type="GO" id="GO:0004386">
    <property type="term" value="F:helicase activity"/>
    <property type="evidence" value="ECO:0007669"/>
    <property type="project" value="UniProtKB-KW"/>
</dbReference>
<proteinExistence type="predicted"/>
<evidence type="ECO:0000256" key="1">
    <source>
        <dbReference type="ARBA" id="ARBA00022741"/>
    </source>
</evidence>
<dbReference type="Pfam" id="PF00271">
    <property type="entry name" value="Helicase_C"/>
    <property type="match status" value="1"/>
</dbReference>
<gene>
    <name evidence="8" type="ORF">JKP88DRAFT_348083</name>
</gene>
<dbReference type="CDD" id="cd18791">
    <property type="entry name" value="SF2_C_RHA"/>
    <property type="match status" value="1"/>
</dbReference>
<feature type="region of interest" description="Disordered" evidence="5">
    <location>
        <begin position="394"/>
        <end position="440"/>
    </location>
</feature>
<dbReference type="Pfam" id="PF07717">
    <property type="entry name" value="OB_NTP_bind"/>
    <property type="match status" value="1"/>
</dbReference>
<dbReference type="InterPro" id="IPR007502">
    <property type="entry name" value="Helicase-assoc_dom"/>
</dbReference>
<comment type="caution">
    <text evidence="8">The sequence shown here is derived from an EMBL/GenBank/DDBJ whole genome shotgun (WGS) entry which is preliminary data.</text>
</comment>
<evidence type="ECO:0000256" key="5">
    <source>
        <dbReference type="SAM" id="MobiDB-lite"/>
    </source>
</evidence>
<feature type="domain" description="Helicase C-terminal" evidence="7">
    <location>
        <begin position="481"/>
        <end position="675"/>
    </location>
</feature>
<evidence type="ECO:0000259" key="7">
    <source>
        <dbReference type="PROSITE" id="PS51194"/>
    </source>
</evidence>
<dbReference type="Proteomes" id="UP000664859">
    <property type="component" value="Unassembled WGS sequence"/>
</dbReference>
<sequence length="1022" mass="109201">MTGAQEEGETDSDSDEDSDGSGSSGDESETAAAAVATQLSSAAAAAAPRAEQREPVRVMVCSEKKDGVPNVGDSKLVVLQRSAPLGEAMAKAQGKLRIKKKPKALGLVQEGVVVQWLNDLSLVRDDDTLCLSSLGAGKAKTVAPRAAPPPPPPPADELQQQQQQQQQGDGDAQTLEGTGSGEASIHAEVSNAAIDRLKASYQKLSISRQGQKAAVSAEQVAALSRQLSQAAASREGSARHQQMMQQRQSLPVYNFREELLELIDENQVVVVEGETGTVGYRIRLESRASAATRLTFCTTGVLLRRLTTDGGLDGITHVLVDEVHERGLETDFLLIILKDLLPRRPDLKVVLMSATLQASLFTDYFGDCPCLKVPGRTFPVTTLHLEDIGKAIGRPMGGRSGNFNGSARGGRGGRGPQGAGRGSGRGPGAPPRDDGTEGAVVFDPITGQQLSGAEARAAGGSQAPLVSPQCQDKLDLDEIAELVAHIVDCESRGTDVTGRSGAKGGKPRAAWGGEGGGAAGGGAILVFMPGTLEINRLVSMLRQDRRLSNCCEAFALHSALSPDQQRAVFQVMPPGRRKVVVSTNIAETSITIEDCTHFHATAMPEHTLPEMLRCPLEELVLQTLILEIGDPASVLARAVQPPPEKMLHAALRNLYELEAVQVAPDTLETSLTPLGYHLAHLPMDARVGKLLIMGALLRCLDPVLTVAAALSSKTPFVRPMGSAAEAAATDVRKRFAGGNCSDSLAVVAAYKAWDAECRRVNSSSGTCPRMKMWCRDNFINSNAMALMAGLREQFREHLVAAGFASVDRAADSAHAGNVRLLQSVLCAGLYPQVAWFVRPKANGSAGESRWRVVGGSAAVGTQRAHFALRDDPEAAFVHPGSINAERYRGQAEASGRQPQYVLYHSRVKTRQVYLHETTCCTAFSLLLWGSHIRHLRHTEDTGGPTLKKRALIVAVDEWLRFKTTESIGVVFKHLRKDINELLLSRIESARAAHTDGAKFAGVLADVVVRLLDMEASHSMTVR</sequence>
<dbReference type="PANTHER" id="PTHR18934">
    <property type="entry name" value="ATP-DEPENDENT RNA HELICASE"/>
    <property type="match status" value="1"/>
</dbReference>
<protein>
    <submittedName>
        <fullName evidence="8">P-loop containing nucleoside triphosphate hydrolase protein</fullName>
    </submittedName>
</protein>
<keyword evidence="1" id="KW-0547">Nucleotide-binding</keyword>
<dbReference type="InterPro" id="IPR027417">
    <property type="entry name" value="P-loop_NTPase"/>
</dbReference>
<feature type="compositionally biased region" description="Acidic residues" evidence="5">
    <location>
        <begin position="1"/>
        <end position="19"/>
    </location>
</feature>
<evidence type="ECO:0000313" key="8">
    <source>
        <dbReference type="EMBL" id="KAG5186900.1"/>
    </source>
</evidence>
<dbReference type="OrthoDB" id="5600252at2759"/>
<dbReference type="PANTHER" id="PTHR18934:SF145">
    <property type="entry name" value="ATP-DEPENDENT RNA HELICASE DHX57-RELATED"/>
    <property type="match status" value="1"/>
</dbReference>
<dbReference type="EMBL" id="JAFCMP010000101">
    <property type="protein sequence ID" value="KAG5186900.1"/>
    <property type="molecule type" value="Genomic_DNA"/>
</dbReference>
<dbReference type="AlphaFoldDB" id="A0A835Z4K1"/>
<keyword evidence="9" id="KW-1185">Reference proteome</keyword>
<keyword evidence="4" id="KW-0067">ATP-binding</keyword>
<feature type="region of interest" description="Disordered" evidence="5">
    <location>
        <begin position="494"/>
        <end position="514"/>
    </location>
</feature>
<accession>A0A835Z4K1</accession>
<dbReference type="InterPro" id="IPR014001">
    <property type="entry name" value="Helicase_ATP-bd"/>
</dbReference>
<feature type="compositionally biased region" description="Pro residues" evidence="5">
    <location>
        <begin position="146"/>
        <end position="155"/>
    </location>
</feature>